<feature type="transmembrane region" description="Helical" evidence="4">
    <location>
        <begin position="123"/>
        <end position="143"/>
    </location>
</feature>
<keyword evidence="4" id="KW-0812">Transmembrane</keyword>
<feature type="domain" description="Major facilitator superfamily (MFS) profile" evidence="5">
    <location>
        <begin position="229"/>
        <end position="417"/>
    </location>
</feature>
<feature type="transmembrane region" description="Helical" evidence="4">
    <location>
        <begin position="228"/>
        <end position="251"/>
    </location>
</feature>
<dbReference type="InterPro" id="IPR020846">
    <property type="entry name" value="MFS_dom"/>
</dbReference>
<dbReference type="EMBL" id="KN837166">
    <property type="protein sequence ID" value="KIJ37773.1"/>
    <property type="molecule type" value="Genomic_DNA"/>
</dbReference>
<comment type="similarity">
    <text evidence="2">Belongs to the major facilitator superfamily. Monocarboxylate porter (TC 2.A.1.13) family.</text>
</comment>
<evidence type="ECO:0000313" key="6">
    <source>
        <dbReference type="EMBL" id="KIJ37773.1"/>
    </source>
</evidence>
<dbReference type="HOGENOM" id="CLU_001265_1_1_1"/>
<feature type="transmembrane region" description="Helical" evidence="4">
    <location>
        <begin position="155"/>
        <end position="174"/>
    </location>
</feature>
<evidence type="ECO:0000256" key="1">
    <source>
        <dbReference type="ARBA" id="ARBA00004141"/>
    </source>
</evidence>
<keyword evidence="4" id="KW-0472">Membrane</keyword>
<dbReference type="InterPro" id="IPR050327">
    <property type="entry name" value="Proton-linked_MCT"/>
</dbReference>
<reference evidence="7 8" key="1">
    <citation type="submission" date="2014-06" db="EMBL/GenBank/DDBJ databases">
        <title>Evolutionary Origins and Diversification of the Mycorrhizal Mutualists.</title>
        <authorList>
            <consortium name="DOE Joint Genome Institute"/>
            <consortium name="Mycorrhizal Genomics Consortium"/>
            <person name="Kohler A."/>
            <person name="Kuo A."/>
            <person name="Nagy L.G."/>
            <person name="Floudas D."/>
            <person name="Copeland A."/>
            <person name="Barry K.W."/>
            <person name="Cichocki N."/>
            <person name="Veneault-Fourrey C."/>
            <person name="LaButti K."/>
            <person name="Lindquist E.A."/>
            <person name="Lipzen A."/>
            <person name="Lundell T."/>
            <person name="Morin E."/>
            <person name="Murat C."/>
            <person name="Riley R."/>
            <person name="Ohm R."/>
            <person name="Sun H."/>
            <person name="Tunlid A."/>
            <person name="Henrissat B."/>
            <person name="Grigoriev I.V."/>
            <person name="Hibbett D.S."/>
            <person name="Martin F."/>
        </authorList>
    </citation>
    <scope>NUCLEOTIDE SEQUENCE [LARGE SCALE GENOMIC DNA]</scope>
    <source>
        <strain evidence="7 8">SS14</strain>
    </source>
</reference>
<dbReference type="EMBL" id="KN837166">
    <property type="protein sequence ID" value="KIJ37776.1"/>
    <property type="molecule type" value="Genomic_DNA"/>
</dbReference>
<protein>
    <recommendedName>
        <fullName evidence="5">Major facilitator superfamily (MFS) profile domain-containing protein</fullName>
    </recommendedName>
</protein>
<feature type="region of interest" description="Disordered" evidence="3">
    <location>
        <begin position="1"/>
        <end position="24"/>
    </location>
</feature>
<feature type="transmembrane region" description="Helical" evidence="4">
    <location>
        <begin position="96"/>
        <end position="117"/>
    </location>
</feature>
<dbReference type="PANTHER" id="PTHR11360:SF234">
    <property type="entry name" value="MFS-TYPE TRANSPORTER DBAD-RELATED"/>
    <property type="match status" value="1"/>
</dbReference>
<evidence type="ECO:0000259" key="5">
    <source>
        <dbReference type="PROSITE" id="PS50850"/>
    </source>
</evidence>
<evidence type="ECO:0000256" key="3">
    <source>
        <dbReference type="SAM" id="MobiDB-lite"/>
    </source>
</evidence>
<proteinExistence type="inferred from homology"/>
<keyword evidence="4" id="KW-1133">Transmembrane helix</keyword>
<feature type="transmembrane region" description="Helical" evidence="4">
    <location>
        <begin position="186"/>
        <end position="207"/>
    </location>
</feature>
<accession>A0A0C9VK09</accession>
<feature type="transmembrane region" description="Helical" evidence="4">
    <location>
        <begin position="293"/>
        <end position="313"/>
    </location>
</feature>
<dbReference type="OrthoDB" id="6499973at2759"/>
<dbReference type="PROSITE" id="PS50850">
    <property type="entry name" value="MFS"/>
    <property type="match status" value="1"/>
</dbReference>
<feature type="transmembrane region" description="Helical" evidence="4">
    <location>
        <begin position="319"/>
        <end position="345"/>
    </location>
</feature>
<dbReference type="SUPFAM" id="SSF103473">
    <property type="entry name" value="MFS general substrate transporter"/>
    <property type="match status" value="1"/>
</dbReference>
<keyword evidence="8" id="KW-1185">Reference proteome</keyword>
<name>A0A0C9VK09_SPHS4</name>
<dbReference type="Proteomes" id="UP000054279">
    <property type="component" value="Unassembled WGS sequence"/>
</dbReference>
<feature type="transmembrane region" description="Helical" evidence="4">
    <location>
        <begin position="357"/>
        <end position="381"/>
    </location>
</feature>
<comment type="subcellular location">
    <subcellularLocation>
        <location evidence="1">Membrane</location>
        <topology evidence="1">Multi-pass membrane protein</topology>
    </subcellularLocation>
</comment>
<evidence type="ECO:0000256" key="4">
    <source>
        <dbReference type="SAM" id="Phobius"/>
    </source>
</evidence>
<dbReference type="InterPro" id="IPR036259">
    <property type="entry name" value="MFS_trans_sf"/>
</dbReference>
<dbReference type="PANTHER" id="PTHR11360">
    <property type="entry name" value="MONOCARBOXYLATE TRANSPORTER"/>
    <property type="match status" value="1"/>
</dbReference>
<evidence type="ECO:0000256" key="2">
    <source>
        <dbReference type="ARBA" id="ARBA00006727"/>
    </source>
</evidence>
<evidence type="ECO:0000313" key="8">
    <source>
        <dbReference type="Proteomes" id="UP000054279"/>
    </source>
</evidence>
<feature type="transmembrane region" description="Helical" evidence="4">
    <location>
        <begin position="387"/>
        <end position="408"/>
    </location>
</feature>
<feature type="transmembrane region" description="Helical" evidence="4">
    <location>
        <begin position="263"/>
        <end position="281"/>
    </location>
</feature>
<sequence length="417" mass="44907">MATDSEKPSSLSTPQSSTPAQDDTFDGGRQAWATVIGGFLIVATTFGYTNSFGVYQDFYTQSHTASSSAISWIGSTQLFFLQAMALPAGKLLDMGYFRATTLVGSLIYVFSLFMVSISHPDKYYQLYLSQGLGMGIGAGLLYVPSVAVQAHHWRARRALAMGSSIGGIIFPIMLNQLFKSRVGFHWGVRASAFIVLGMLIVANLLMSAKSPRAGPRVKPDMKGIITDVPYLLAILGVFICFWGVFFPYFYLQLFAILQGVNTQVAFYTLAILNAAALPGRVLPNMLADRFGPFNVAIPLVALCGIMIFALFGVKTVASTVIFSVIYGFASGAFLSLCAPAIAVLARDPNEVGIRFGVAFFLSSFGVLMGNPVIGALLGNTFHWNRAIIWSGVSAMAGAAFLLLTRAILVRRRGSQLI</sequence>
<dbReference type="Gene3D" id="1.20.1250.20">
    <property type="entry name" value="MFS general substrate transporter like domains"/>
    <property type="match status" value="2"/>
</dbReference>
<organism evidence="7 8">
    <name type="scientific">Sphaerobolus stellatus (strain SS14)</name>
    <dbReference type="NCBI Taxonomy" id="990650"/>
    <lineage>
        <taxon>Eukaryota</taxon>
        <taxon>Fungi</taxon>
        <taxon>Dikarya</taxon>
        <taxon>Basidiomycota</taxon>
        <taxon>Agaricomycotina</taxon>
        <taxon>Agaricomycetes</taxon>
        <taxon>Phallomycetidae</taxon>
        <taxon>Geastrales</taxon>
        <taxon>Sphaerobolaceae</taxon>
        <taxon>Sphaerobolus</taxon>
    </lineage>
</organism>
<feature type="transmembrane region" description="Helical" evidence="4">
    <location>
        <begin position="31"/>
        <end position="49"/>
    </location>
</feature>
<evidence type="ECO:0000313" key="7">
    <source>
        <dbReference type="EMBL" id="KIJ37776.1"/>
    </source>
</evidence>
<feature type="compositionally biased region" description="Low complexity" evidence="3">
    <location>
        <begin position="8"/>
        <end position="19"/>
    </location>
</feature>
<dbReference type="Pfam" id="PF07690">
    <property type="entry name" value="MFS_1"/>
    <property type="match status" value="1"/>
</dbReference>
<dbReference type="GO" id="GO:0022857">
    <property type="term" value="F:transmembrane transporter activity"/>
    <property type="evidence" value="ECO:0007669"/>
    <property type="project" value="InterPro"/>
</dbReference>
<gene>
    <name evidence="6" type="ORF">M422DRAFT_231433</name>
    <name evidence="7" type="ORF">M422DRAFT_231438</name>
</gene>
<dbReference type="InterPro" id="IPR011701">
    <property type="entry name" value="MFS"/>
</dbReference>
<dbReference type="AlphaFoldDB" id="A0A0C9VK09"/>
<dbReference type="GO" id="GO:0016020">
    <property type="term" value="C:membrane"/>
    <property type="evidence" value="ECO:0007669"/>
    <property type="project" value="UniProtKB-SubCell"/>
</dbReference>